<dbReference type="EMBL" id="ARQD01000001">
    <property type="protein sequence ID" value="KIX85589.1"/>
    <property type="molecule type" value="Genomic_DNA"/>
</dbReference>
<reference evidence="5 6" key="1">
    <citation type="journal article" date="2013" name="Proc. Natl. Acad. Sci. U.S.A.">
        <title>Candidate phylum TM6 genome recovered from a hospital sink biofilm provides genomic insights into this uncultivated phylum.</title>
        <authorList>
            <person name="McLean J.S."/>
            <person name="Lombardo M.J."/>
            <person name="Badger J.H."/>
            <person name="Edlund A."/>
            <person name="Novotny M."/>
            <person name="Yee-Greenbaum J."/>
            <person name="Vyahhi N."/>
            <person name="Hall A.P."/>
            <person name="Yang Y."/>
            <person name="Dupont C.L."/>
            <person name="Ziegler M.G."/>
            <person name="Chitsaz H."/>
            <person name="Allen A.E."/>
            <person name="Yooseph S."/>
            <person name="Tesler G."/>
            <person name="Pevzner P.A."/>
            <person name="Friedman R.M."/>
            <person name="Nealson K.H."/>
            <person name="Venter J.C."/>
            <person name="Lasken R.S."/>
        </authorList>
    </citation>
    <scope>NUCLEOTIDE SEQUENCE [LARGE SCALE GENOMIC DNA]</scope>
    <source>
        <strain evidence="5 6">TM6SC1</strain>
    </source>
</reference>
<dbReference type="STRING" id="1306947.J120_01345"/>
<proteinExistence type="predicted"/>
<dbReference type="GO" id="GO:0006654">
    <property type="term" value="P:phosphatidic acid biosynthetic process"/>
    <property type="evidence" value="ECO:0007669"/>
    <property type="project" value="TreeGrafter"/>
</dbReference>
<keyword evidence="3" id="KW-0812">Transmembrane</keyword>
<keyword evidence="3" id="KW-0472">Membrane</keyword>
<gene>
    <name evidence="5" type="ORF">J120_01345</name>
</gene>
<name>A0A0D2GQD7_9BACT</name>
<dbReference type="PANTHER" id="PTHR10434">
    <property type="entry name" value="1-ACYL-SN-GLYCEROL-3-PHOSPHATE ACYLTRANSFERASE"/>
    <property type="match status" value="1"/>
</dbReference>
<dbReference type="eggNOG" id="COG0204">
    <property type="taxonomic scope" value="Bacteria"/>
</dbReference>
<organism evidence="5 6">
    <name type="scientific">candidate division TM6 bacterium JCVI TM6SC1</name>
    <dbReference type="NCBI Taxonomy" id="1306947"/>
    <lineage>
        <taxon>Bacteria</taxon>
        <taxon>Candidatus Babelota</taxon>
        <taxon>Vermiphilus</taxon>
    </lineage>
</organism>
<dbReference type="CDD" id="cd07989">
    <property type="entry name" value="LPLAT_AGPAT-like"/>
    <property type="match status" value="1"/>
</dbReference>
<sequence length="246" mass="27987">MFIDYVTTIGRSLISRFFIILVCIAFAPLWLLIIFVPLKIKLKIPGIFTLVDYFYKAILACTFLPILIVETNDNTGEPAIIVANHSSTLDILLVGVAMNKTPHVWFATTYLLQFPLLRYIIPRVALMVNTNSLLTAMRSLIAAQSFIKDNQANFIIFPEGGRYTDGLVHKFFGGFAALARKSNRPVRPVHIFNAEKAYPPNTFLIRQYPITMIIGPTMRIMEDESDAQFVMRVYDWFVQKAVNEKS</sequence>
<keyword evidence="6" id="KW-1185">Reference proteome</keyword>
<protein>
    <recommendedName>
        <fullName evidence="4">Phospholipid/glycerol acyltransferase domain-containing protein</fullName>
    </recommendedName>
</protein>
<feature type="domain" description="Phospholipid/glycerol acyltransferase" evidence="4">
    <location>
        <begin position="79"/>
        <end position="194"/>
    </location>
</feature>
<dbReference type="PANTHER" id="PTHR10434:SF40">
    <property type="entry name" value="1-ACYL-SN-GLYCEROL-3-PHOSPHATE ACYLTRANSFERASE"/>
    <property type="match status" value="1"/>
</dbReference>
<evidence type="ECO:0000256" key="1">
    <source>
        <dbReference type="ARBA" id="ARBA00022679"/>
    </source>
</evidence>
<keyword evidence="2" id="KW-0012">Acyltransferase</keyword>
<evidence type="ECO:0000259" key="4">
    <source>
        <dbReference type="SMART" id="SM00563"/>
    </source>
</evidence>
<dbReference type="SMART" id="SM00563">
    <property type="entry name" value="PlsC"/>
    <property type="match status" value="1"/>
</dbReference>
<dbReference type="SUPFAM" id="SSF69593">
    <property type="entry name" value="Glycerol-3-phosphate (1)-acyltransferase"/>
    <property type="match status" value="1"/>
</dbReference>
<keyword evidence="1" id="KW-0808">Transferase</keyword>
<dbReference type="GO" id="GO:0003841">
    <property type="term" value="F:1-acylglycerol-3-phosphate O-acyltransferase activity"/>
    <property type="evidence" value="ECO:0007669"/>
    <property type="project" value="TreeGrafter"/>
</dbReference>
<evidence type="ECO:0000313" key="5">
    <source>
        <dbReference type="EMBL" id="KIX85589.1"/>
    </source>
</evidence>
<comment type="caution">
    <text evidence="5">The sequence shown here is derived from an EMBL/GenBank/DDBJ whole genome shotgun (WGS) entry which is preliminary data.</text>
</comment>
<dbReference type="Proteomes" id="UP000032214">
    <property type="component" value="Unassembled WGS sequence"/>
</dbReference>
<evidence type="ECO:0000256" key="2">
    <source>
        <dbReference type="ARBA" id="ARBA00023315"/>
    </source>
</evidence>
<evidence type="ECO:0000313" key="6">
    <source>
        <dbReference type="Proteomes" id="UP000032214"/>
    </source>
</evidence>
<feature type="transmembrane region" description="Helical" evidence="3">
    <location>
        <begin position="17"/>
        <end position="38"/>
    </location>
</feature>
<dbReference type="InterPro" id="IPR002123">
    <property type="entry name" value="Plipid/glycerol_acylTrfase"/>
</dbReference>
<dbReference type="Pfam" id="PF01553">
    <property type="entry name" value="Acyltransferase"/>
    <property type="match status" value="1"/>
</dbReference>
<accession>A0A0D2GQD7</accession>
<keyword evidence="3" id="KW-1133">Transmembrane helix</keyword>
<dbReference type="AlphaFoldDB" id="A0A0D2GQD7"/>
<evidence type="ECO:0000256" key="3">
    <source>
        <dbReference type="SAM" id="Phobius"/>
    </source>
</evidence>